<comment type="caution">
    <text evidence="1">The sequence shown here is derived from an EMBL/GenBank/DDBJ whole genome shotgun (WGS) entry which is preliminary data.</text>
</comment>
<dbReference type="EMBL" id="BPLR01020127">
    <property type="protein sequence ID" value="GIX75040.1"/>
    <property type="molecule type" value="Genomic_DNA"/>
</dbReference>
<sequence length="90" mass="10212">MDGNFPKTSRIIIICYLFHQLHPLPCSRSPTDYMGDSFHCSVFLALGTPRNVQCRQFTLCPLSPVQMSLVPLECSRGRDNSHEGFLVLRN</sequence>
<evidence type="ECO:0000313" key="2">
    <source>
        <dbReference type="Proteomes" id="UP001054945"/>
    </source>
</evidence>
<accession>A0AAV4MRK6</accession>
<organism evidence="1 2">
    <name type="scientific">Caerostris extrusa</name>
    <name type="common">Bark spider</name>
    <name type="synonym">Caerostris bankana</name>
    <dbReference type="NCBI Taxonomy" id="172846"/>
    <lineage>
        <taxon>Eukaryota</taxon>
        <taxon>Metazoa</taxon>
        <taxon>Ecdysozoa</taxon>
        <taxon>Arthropoda</taxon>
        <taxon>Chelicerata</taxon>
        <taxon>Arachnida</taxon>
        <taxon>Araneae</taxon>
        <taxon>Araneomorphae</taxon>
        <taxon>Entelegynae</taxon>
        <taxon>Araneoidea</taxon>
        <taxon>Araneidae</taxon>
        <taxon>Caerostris</taxon>
    </lineage>
</organism>
<dbReference type="Proteomes" id="UP001054945">
    <property type="component" value="Unassembled WGS sequence"/>
</dbReference>
<gene>
    <name evidence="1" type="ORF">CEXT_181011</name>
</gene>
<evidence type="ECO:0000313" key="1">
    <source>
        <dbReference type="EMBL" id="GIX75040.1"/>
    </source>
</evidence>
<protein>
    <submittedName>
        <fullName evidence="1">Uncharacterized protein</fullName>
    </submittedName>
</protein>
<proteinExistence type="predicted"/>
<dbReference type="AlphaFoldDB" id="A0AAV4MRK6"/>
<keyword evidence="2" id="KW-1185">Reference proteome</keyword>
<reference evidence="1 2" key="1">
    <citation type="submission" date="2021-06" db="EMBL/GenBank/DDBJ databases">
        <title>Caerostris extrusa draft genome.</title>
        <authorList>
            <person name="Kono N."/>
            <person name="Arakawa K."/>
        </authorList>
    </citation>
    <scope>NUCLEOTIDE SEQUENCE [LARGE SCALE GENOMIC DNA]</scope>
</reference>
<name>A0AAV4MRK6_CAEEX</name>